<dbReference type="EMBL" id="CAIY01000004">
    <property type="protein sequence ID" value="CCH66196.1"/>
    <property type="molecule type" value="Genomic_DNA"/>
</dbReference>
<comment type="caution">
    <text evidence="1">The sequence shown here is derived from an EMBL/GenBank/DDBJ whole genome shotgun (WGS) entry which is preliminary data.</text>
</comment>
<dbReference type="AlphaFoldDB" id="M1X4I0"/>
<reference evidence="2" key="2">
    <citation type="submission" date="2016-01" db="EMBL/GenBank/DDBJ databases">
        <title>Diatom-associated endosymboitic cyanobacterium lacks core nitrogen metabolism enzymes.</title>
        <authorList>
            <person name="Hilton J.A."/>
            <person name="Foster R.A."/>
            <person name="Tripp H.J."/>
            <person name="Carter B.J."/>
            <person name="Zehr J.P."/>
            <person name="Villareal T.A."/>
        </authorList>
    </citation>
    <scope>NUCLEOTIDE SEQUENCE [LARGE SCALE GENOMIC DNA]</scope>
    <source>
        <strain evidence="2">HH01</strain>
    </source>
</reference>
<gene>
    <name evidence="1" type="ORF">RINTHH_410</name>
</gene>
<dbReference type="Proteomes" id="UP000053051">
    <property type="component" value="Unassembled WGS sequence"/>
</dbReference>
<protein>
    <submittedName>
        <fullName evidence="1">Uncharacterized protein</fullName>
    </submittedName>
</protein>
<accession>M1X4I0</accession>
<evidence type="ECO:0000313" key="2">
    <source>
        <dbReference type="Proteomes" id="UP000053051"/>
    </source>
</evidence>
<organism evidence="1 2">
    <name type="scientific">Richelia intracellularis HH01</name>
    <dbReference type="NCBI Taxonomy" id="1165094"/>
    <lineage>
        <taxon>Bacteria</taxon>
        <taxon>Bacillati</taxon>
        <taxon>Cyanobacteriota</taxon>
        <taxon>Cyanophyceae</taxon>
        <taxon>Nostocales</taxon>
        <taxon>Nostocaceae</taxon>
        <taxon>Richelia</taxon>
    </lineage>
</organism>
<dbReference type="OrthoDB" id="485308at2"/>
<name>M1X4I0_9NOST</name>
<keyword evidence="2" id="KW-1185">Reference proteome</keyword>
<dbReference type="RefSeq" id="WP_008231390.1">
    <property type="nucleotide sequence ID" value="NZ_CAIY01000004.1"/>
</dbReference>
<proteinExistence type="predicted"/>
<reference evidence="1 2" key="1">
    <citation type="submission" date="2012-05" db="EMBL/GenBank/DDBJ databases">
        <authorList>
            <person name="Hilton J."/>
        </authorList>
    </citation>
    <scope>NUCLEOTIDE SEQUENCE [LARGE SCALE GENOMIC DNA]</scope>
    <source>
        <strain evidence="1 2">HH01</strain>
    </source>
</reference>
<sequence>MSKTSEIKLHTYLDSFPDEALKEFVEWCILEQAIEAGYEFTPNPKKLADLEATYYIEELVDQFVKATRNSIDGGLAILLAGKEADTNTLEGVLIVVDFISLYVKYLVPKGTKNTLLPDEKLEEAEQEQFNKLSEIAKKYNVEMQII</sequence>
<evidence type="ECO:0000313" key="1">
    <source>
        <dbReference type="EMBL" id="CCH66196.1"/>
    </source>
</evidence>